<reference evidence="4 5" key="1">
    <citation type="submission" date="2016-07" db="EMBL/GenBank/DDBJ databases">
        <title>Pervasive Adenine N6-methylation of Active Genes in Fungi.</title>
        <authorList>
            <consortium name="DOE Joint Genome Institute"/>
            <person name="Mondo S.J."/>
            <person name="Dannebaum R.O."/>
            <person name="Kuo R.C."/>
            <person name="Labutti K."/>
            <person name="Haridas S."/>
            <person name="Kuo A."/>
            <person name="Salamov A."/>
            <person name="Ahrendt S.R."/>
            <person name="Lipzen A."/>
            <person name="Sullivan W."/>
            <person name="Andreopoulos W.B."/>
            <person name="Clum A."/>
            <person name="Lindquist E."/>
            <person name="Daum C."/>
            <person name="Ramamoorthy G.K."/>
            <person name="Gryganskyi A."/>
            <person name="Culley D."/>
            <person name="Magnuson J.K."/>
            <person name="James T.Y."/>
            <person name="O'Malley M.A."/>
            <person name="Stajich J.E."/>
            <person name="Spatafora J.W."/>
            <person name="Visel A."/>
            <person name="Grigoriev I.V."/>
        </authorList>
    </citation>
    <scope>NUCLEOTIDE SEQUENCE [LARGE SCALE GENOMIC DNA]</scope>
    <source>
        <strain evidence="4 5">12-1054</strain>
    </source>
</reference>
<feature type="region of interest" description="Disordered" evidence="2">
    <location>
        <begin position="37"/>
        <end position="56"/>
    </location>
</feature>
<dbReference type="InterPro" id="IPR036291">
    <property type="entry name" value="NAD(P)-bd_dom_sf"/>
</dbReference>
<dbReference type="Proteomes" id="UP000193685">
    <property type="component" value="Unassembled WGS sequence"/>
</dbReference>
<name>A0A1Y2FBY7_PROLT</name>
<dbReference type="GO" id="GO:0016628">
    <property type="term" value="F:oxidoreductase activity, acting on the CH-CH group of donors, NAD or NADP as acceptor"/>
    <property type="evidence" value="ECO:0007669"/>
    <property type="project" value="InterPro"/>
</dbReference>
<dbReference type="PANTHER" id="PTHR43205:SF19">
    <property type="entry name" value="ENOYL REDUCTASE (ER) DOMAIN-CONTAINING PROTEIN"/>
    <property type="match status" value="1"/>
</dbReference>
<feature type="non-terminal residue" evidence="4">
    <location>
        <position position="331"/>
    </location>
</feature>
<dbReference type="Pfam" id="PF00107">
    <property type="entry name" value="ADH_zinc_N"/>
    <property type="match status" value="1"/>
</dbReference>
<evidence type="ECO:0000256" key="2">
    <source>
        <dbReference type="SAM" id="MobiDB-lite"/>
    </source>
</evidence>
<dbReference type="EMBL" id="MCFI01000011">
    <property type="protein sequence ID" value="ORY81411.1"/>
    <property type="molecule type" value="Genomic_DNA"/>
</dbReference>
<evidence type="ECO:0000259" key="3">
    <source>
        <dbReference type="SMART" id="SM00829"/>
    </source>
</evidence>
<sequence>PSAEITPETFKKETRNLDVQGSSLLLEVQFLSNDPAQRPSIQAGLDPKRAYMPPPNQGDIMPARALCKVVCPGPTATRFKAGDRVVAPAGWTHYAVVDESACQPATILPGLSETACLGLLGGTGLTAYYGLLKVGEAETKKPQCIVVSGSAGATGSVVVQIAKHVLQTPKVIGLAGGPDKCAAVKALGADICIDYKSADWKQQLAEATDAACELYFDNVGGETLDCMLPLMKRHGTIVACGAISSYESMGNGVVLKNYFEIISNRLRIQGFIVIDALKDAASIIGELATWIKEGKIKAGEGSETVVEATLDEIPQVWQKLFTGGNKGKLVT</sequence>
<organism evidence="4 5">
    <name type="scientific">Protomyces lactucae-debilis</name>
    <dbReference type="NCBI Taxonomy" id="2754530"/>
    <lineage>
        <taxon>Eukaryota</taxon>
        <taxon>Fungi</taxon>
        <taxon>Dikarya</taxon>
        <taxon>Ascomycota</taxon>
        <taxon>Taphrinomycotina</taxon>
        <taxon>Taphrinomycetes</taxon>
        <taxon>Taphrinales</taxon>
        <taxon>Protomycetaceae</taxon>
        <taxon>Protomyces</taxon>
    </lineage>
</organism>
<dbReference type="InterPro" id="IPR013149">
    <property type="entry name" value="ADH-like_C"/>
</dbReference>
<dbReference type="InterPro" id="IPR045010">
    <property type="entry name" value="MDR_fam"/>
</dbReference>
<dbReference type="OrthoDB" id="809632at2759"/>
<dbReference type="STRING" id="56484.A0A1Y2FBY7"/>
<dbReference type="Gene3D" id="3.90.180.10">
    <property type="entry name" value="Medium-chain alcohol dehydrogenases, catalytic domain"/>
    <property type="match status" value="1"/>
</dbReference>
<feature type="non-terminal residue" evidence="4">
    <location>
        <position position="1"/>
    </location>
</feature>
<keyword evidence="5" id="KW-1185">Reference proteome</keyword>
<dbReference type="SUPFAM" id="SSF50129">
    <property type="entry name" value="GroES-like"/>
    <property type="match status" value="1"/>
</dbReference>
<dbReference type="PANTHER" id="PTHR43205">
    <property type="entry name" value="PROSTAGLANDIN REDUCTASE"/>
    <property type="match status" value="1"/>
</dbReference>
<keyword evidence="1" id="KW-0560">Oxidoreductase</keyword>
<proteinExistence type="predicted"/>
<dbReference type="SMART" id="SM00829">
    <property type="entry name" value="PKS_ER"/>
    <property type="match status" value="1"/>
</dbReference>
<dbReference type="GeneID" id="63783789"/>
<dbReference type="RefSeq" id="XP_040724787.1">
    <property type="nucleotide sequence ID" value="XM_040867190.1"/>
</dbReference>
<feature type="domain" description="Enoyl reductase (ER)" evidence="3">
    <location>
        <begin position="21"/>
        <end position="331"/>
    </location>
</feature>
<dbReference type="InterPro" id="IPR041694">
    <property type="entry name" value="ADH_N_2"/>
</dbReference>
<dbReference type="FunFam" id="3.40.50.720:FF:000121">
    <property type="entry name" value="Prostaglandin reductase 2"/>
    <property type="match status" value="1"/>
</dbReference>
<accession>A0A1Y2FBY7</accession>
<evidence type="ECO:0000256" key="1">
    <source>
        <dbReference type="ARBA" id="ARBA00023002"/>
    </source>
</evidence>
<dbReference type="AlphaFoldDB" id="A0A1Y2FBY7"/>
<evidence type="ECO:0000313" key="5">
    <source>
        <dbReference type="Proteomes" id="UP000193685"/>
    </source>
</evidence>
<dbReference type="CDD" id="cd05288">
    <property type="entry name" value="PGDH"/>
    <property type="match status" value="1"/>
</dbReference>
<protein>
    <recommendedName>
        <fullName evidence="3">Enoyl reductase (ER) domain-containing protein</fullName>
    </recommendedName>
</protein>
<evidence type="ECO:0000313" key="4">
    <source>
        <dbReference type="EMBL" id="ORY81411.1"/>
    </source>
</evidence>
<dbReference type="InterPro" id="IPR011032">
    <property type="entry name" value="GroES-like_sf"/>
</dbReference>
<dbReference type="InterPro" id="IPR020843">
    <property type="entry name" value="ER"/>
</dbReference>
<dbReference type="SUPFAM" id="SSF51735">
    <property type="entry name" value="NAD(P)-binding Rossmann-fold domains"/>
    <property type="match status" value="1"/>
</dbReference>
<dbReference type="OMA" id="DKVMGMT"/>
<dbReference type="Gene3D" id="3.40.50.720">
    <property type="entry name" value="NAD(P)-binding Rossmann-like Domain"/>
    <property type="match status" value="1"/>
</dbReference>
<comment type="caution">
    <text evidence="4">The sequence shown here is derived from an EMBL/GenBank/DDBJ whole genome shotgun (WGS) entry which is preliminary data.</text>
</comment>
<gene>
    <name evidence="4" type="ORF">BCR37DRAFT_335540</name>
</gene>
<dbReference type="Pfam" id="PF16884">
    <property type="entry name" value="ADH_N_2"/>
    <property type="match status" value="1"/>
</dbReference>